<reference evidence="13" key="1">
    <citation type="submission" date="2021-12" db="EMBL/GenBank/DDBJ databases">
        <authorList>
            <person name="Rodrigo-Torres L."/>
            <person name="Arahal R. D."/>
            <person name="Lucena T."/>
        </authorList>
    </citation>
    <scope>NUCLEOTIDE SEQUENCE</scope>
    <source>
        <strain evidence="13">CECT 8419</strain>
    </source>
</reference>
<dbReference type="NCBIfam" id="TIGR04056">
    <property type="entry name" value="OMP_RagA_SusC"/>
    <property type="match status" value="1"/>
</dbReference>
<feature type="domain" description="TonB-dependent receptor plug" evidence="12">
    <location>
        <begin position="111"/>
        <end position="216"/>
    </location>
</feature>
<dbReference type="InterPro" id="IPR000531">
    <property type="entry name" value="Beta-barrel_TonB"/>
</dbReference>
<evidence type="ECO:0000313" key="13">
    <source>
        <dbReference type="EMBL" id="CAH1000678.1"/>
    </source>
</evidence>
<dbReference type="InterPro" id="IPR012910">
    <property type="entry name" value="Plug_dom"/>
</dbReference>
<keyword evidence="7 8" id="KW-0998">Cell outer membrane</keyword>
<evidence type="ECO:0000256" key="5">
    <source>
        <dbReference type="ARBA" id="ARBA00023077"/>
    </source>
</evidence>
<feature type="chain" id="PRO_5045429177" evidence="10">
    <location>
        <begin position="20"/>
        <end position="995"/>
    </location>
</feature>
<dbReference type="InterPro" id="IPR023997">
    <property type="entry name" value="TonB-dep_OMP_SusC/RagA_CS"/>
</dbReference>
<feature type="domain" description="TonB-dependent receptor-like beta-barrel" evidence="11">
    <location>
        <begin position="395"/>
        <end position="816"/>
    </location>
</feature>
<evidence type="ECO:0000256" key="4">
    <source>
        <dbReference type="ARBA" id="ARBA00022692"/>
    </source>
</evidence>
<evidence type="ECO:0000259" key="12">
    <source>
        <dbReference type="Pfam" id="PF07715"/>
    </source>
</evidence>
<dbReference type="InterPro" id="IPR036942">
    <property type="entry name" value="Beta-barrel_TonB_sf"/>
</dbReference>
<dbReference type="InterPro" id="IPR039426">
    <property type="entry name" value="TonB-dep_rcpt-like"/>
</dbReference>
<dbReference type="NCBIfam" id="TIGR04057">
    <property type="entry name" value="SusC_RagA_signa"/>
    <property type="match status" value="1"/>
</dbReference>
<keyword evidence="13" id="KW-0675">Receptor</keyword>
<evidence type="ECO:0000256" key="10">
    <source>
        <dbReference type="SAM" id="SignalP"/>
    </source>
</evidence>
<organism evidence="13 14">
    <name type="scientific">Neolewinella maritima</name>
    <dbReference type="NCBI Taxonomy" id="1383882"/>
    <lineage>
        <taxon>Bacteria</taxon>
        <taxon>Pseudomonadati</taxon>
        <taxon>Bacteroidota</taxon>
        <taxon>Saprospiria</taxon>
        <taxon>Saprospirales</taxon>
        <taxon>Lewinellaceae</taxon>
        <taxon>Neolewinella</taxon>
    </lineage>
</organism>
<evidence type="ECO:0000256" key="3">
    <source>
        <dbReference type="ARBA" id="ARBA00022452"/>
    </source>
</evidence>
<evidence type="ECO:0000256" key="2">
    <source>
        <dbReference type="ARBA" id="ARBA00022448"/>
    </source>
</evidence>
<accession>A0ABM9B212</accession>
<dbReference type="EMBL" id="CAKLPZ010000002">
    <property type="protein sequence ID" value="CAH1000678.1"/>
    <property type="molecule type" value="Genomic_DNA"/>
</dbReference>
<dbReference type="RefSeq" id="WP_238750715.1">
    <property type="nucleotide sequence ID" value="NZ_CAKLPZ010000002.1"/>
</dbReference>
<keyword evidence="2 8" id="KW-0813">Transport</keyword>
<evidence type="ECO:0000259" key="11">
    <source>
        <dbReference type="Pfam" id="PF00593"/>
    </source>
</evidence>
<sequence>MYRVLHTAFAFFWGLCLVAQTTITGTVTDGSEPLIGVSVQAIGTSSGTITDFDGNYSLSVPAGSDSLAFSYLGYRPQRVAIAGRTVIDVTLGEATELLQEVVVIGYGVQQKDDLTGAVGVVSSEDLTDIPTQSLGQSLQGKVAGLQIIPSSGAPGADAIFRIRGVGTLNNADPLFVVDGMILSDISFLNPQDVASVSVLKDASATAIYGARGANGVIIITTKQGGDAGAGRVTLNVYAGSQEVVRTIDLLNATEYATLINEADVNEGRAARFADPEQYGEGTDWQDVIFRTAPIYNANLSFTGGGERGSFNVSANYFKQDGIIEGSTFERFTTRLNNTRQVKDWLTIGSNLSLIFNTADRIDAGGVIGGAYRSDPITPVRDSLGNFGNTAIFGSTGNPAATIFYTNDERSAYRAVGNAYADVRFLEHFTFRTNFGLDFDYDRERRFTPVFEVSTIQRNEESDFSSRTSYRRNWLWENTLSYNQDFGVHALDGVVGVTYQDNFGEFIRGARQRLVGEDPSFFYLNSGDPTTAVNSGGVDGGDWGLVSYLGRANYTYDGRYLLTVSGRVDGSSRFGENFRYGFFPSVGVGWNVSREAFWPDGSAVSRLKLRASWGQTGNDRIGEYAYVPRVSSTAGAVFGREPVLVVGSTLTGLANPDLRWEETTQSDIGVEIGLFDDQFVLEADYYRKVTDGVLYAAPIPNYIGANAPVRNIGEVLNRGVDLSASYRQRTQAFTYSLGGNVSFVHNEVLKVDGRGSDLFGGGLGIGGQLGTNSRAGFAAGTFYGYELDGVFQNEEELTQFAQLGSQQVGDLRFRDQNGDGRITAAEDRVALGSAIPDMILGVNGSAAYRGFEFSFDLTGQFGNEVINAKKMARFGAYNYEVDALNRFTGEGSSNSEPRITISGQNTETLSSRFVEDGSYLRLRNVTLGYRFASALTDRLRLQSLRLYVSGTNLITSQDYSGYNPEIYNGTVFDNGIDRGTVYPIARTITAGIDVSF</sequence>
<keyword evidence="5 9" id="KW-0798">TonB box</keyword>
<dbReference type="PROSITE" id="PS52016">
    <property type="entry name" value="TONB_DEPENDENT_REC_3"/>
    <property type="match status" value="1"/>
</dbReference>
<keyword evidence="10" id="KW-0732">Signal</keyword>
<evidence type="ECO:0000256" key="7">
    <source>
        <dbReference type="ARBA" id="ARBA00023237"/>
    </source>
</evidence>
<feature type="signal peptide" evidence="10">
    <location>
        <begin position="1"/>
        <end position="19"/>
    </location>
</feature>
<protein>
    <submittedName>
        <fullName evidence="13">TonB-dependent receptor P3</fullName>
    </submittedName>
</protein>
<dbReference type="Pfam" id="PF13715">
    <property type="entry name" value="CarbopepD_reg_2"/>
    <property type="match status" value="1"/>
</dbReference>
<dbReference type="Pfam" id="PF07715">
    <property type="entry name" value="Plug"/>
    <property type="match status" value="1"/>
</dbReference>
<name>A0ABM9B212_9BACT</name>
<keyword evidence="4 8" id="KW-0812">Transmembrane</keyword>
<proteinExistence type="inferred from homology"/>
<keyword evidence="6 8" id="KW-0472">Membrane</keyword>
<evidence type="ECO:0000313" key="14">
    <source>
        <dbReference type="Proteomes" id="UP000837803"/>
    </source>
</evidence>
<comment type="caution">
    <text evidence="13">The sequence shown here is derived from an EMBL/GenBank/DDBJ whole genome shotgun (WGS) entry which is preliminary data.</text>
</comment>
<dbReference type="InterPro" id="IPR008969">
    <property type="entry name" value="CarboxyPept-like_regulatory"/>
</dbReference>
<dbReference type="Gene3D" id="2.170.130.10">
    <property type="entry name" value="TonB-dependent receptor, plug domain"/>
    <property type="match status" value="1"/>
</dbReference>
<comment type="subcellular location">
    <subcellularLocation>
        <location evidence="1 8">Cell outer membrane</location>
        <topology evidence="1 8">Multi-pass membrane protein</topology>
    </subcellularLocation>
</comment>
<gene>
    <name evidence="13" type="ORF">LEM8419_01812</name>
</gene>
<dbReference type="Gene3D" id="2.60.40.1120">
    <property type="entry name" value="Carboxypeptidase-like, regulatory domain"/>
    <property type="match status" value="1"/>
</dbReference>
<comment type="similarity">
    <text evidence="8 9">Belongs to the TonB-dependent receptor family.</text>
</comment>
<dbReference type="Gene3D" id="2.40.170.20">
    <property type="entry name" value="TonB-dependent receptor, beta-barrel domain"/>
    <property type="match status" value="1"/>
</dbReference>
<dbReference type="InterPro" id="IPR023996">
    <property type="entry name" value="TonB-dep_OMP_SusC/RagA"/>
</dbReference>
<dbReference type="SUPFAM" id="SSF49464">
    <property type="entry name" value="Carboxypeptidase regulatory domain-like"/>
    <property type="match status" value="1"/>
</dbReference>
<dbReference type="SUPFAM" id="SSF56935">
    <property type="entry name" value="Porins"/>
    <property type="match status" value="1"/>
</dbReference>
<dbReference type="InterPro" id="IPR037066">
    <property type="entry name" value="Plug_dom_sf"/>
</dbReference>
<evidence type="ECO:0000256" key="6">
    <source>
        <dbReference type="ARBA" id="ARBA00023136"/>
    </source>
</evidence>
<keyword evidence="3 8" id="KW-1134">Transmembrane beta strand</keyword>
<evidence type="ECO:0000256" key="1">
    <source>
        <dbReference type="ARBA" id="ARBA00004571"/>
    </source>
</evidence>
<evidence type="ECO:0000256" key="8">
    <source>
        <dbReference type="PROSITE-ProRule" id="PRU01360"/>
    </source>
</evidence>
<dbReference type="Pfam" id="PF00593">
    <property type="entry name" value="TonB_dep_Rec_b-barrel"/>
    <property type="match status" value="1"/>
</dbReference>
<keyword evidence="14" id="KW-1185">Reference proteome</keyword>
<evidence type="ECO:0000256" key="9">
    <source>
        <dbReference type="RuleBase" id="RU003357"/>
    </source>
</evidence>
<dbReference type="Proteomes" id="UP000837803">
    <property type="component" value="Unassembled WGS sequence"/>
</dbReference>